<dbReference type="GO" id="GO:0007166">
    <property type="term" value="P:cell surface receptor signaling pathway"/>
    <property type="evidence" value="ECO:0007669"/>
    <property type="project" value="InterPro"/>
</dbReference>
<name>A0A9N9AC58_9GLOM</name>
<dbReference type="GO" id="GO:0005524">
    <property type="term" value="F:ATP binding"/>
    <property type="evidence" value="ECO:0007669"/>
    <property type="project" value="InterPro"/>
</dbReference>
<accession>A0A9N9AC58</accession>
<evidence type="ECO:0000259" key="2">
    <source>
        <dbReference type="PROSITE" id="PS50011"/>
    </source>
</evidence>
<dbReference type="Gene3D" id="1.25.40.10">
    <property type="entry name" value="Tetratricopeptide repeat domain"/>
    <property type="match status" value="1"/>
</dbReference>
<keyword evidence="1" id="KW-0175">Coiled coil</keyword>
<dbReference type="GO" id="GO:0004674">
    <property type="term" value="F:protein serine/threonine kinase activity"/>
    <property type="evidence" value="ECO:0007669"/>
    <property type="project" value="TreeGrafter"/>
</dbReference>
<dbReference type="InterPro" id="IPR051681">
    <property type="entry name" value="Ser/Thr_Kinases-Pseudokinases"/>
</dbReference>
<dbReference type="PROSITE" id="PS50011">
    <property type="entry name" value="PROTEIN_KINASE_DOM"/>
    <property type="match status" value="1"/>
</dbReference>
<organism evidence="3 4">
    <name type="scientific">Acaulospora morrowiae</name>
    <dbReference type="NCBI Taxonomy" id="94023"/>
    <lineage>
        <taxon>Eukaryota</taxon>
        <taxon>Fungi</taxon>
        <taxon>Fungi incertae sedis</taxon>
        <taxon>Mucoromycota</taxon>
        <taxon>Glomeromycotina</taxon>
        <taxon>Glomeromycetes</taxon>
        <taxon>Diversisporales</taxon>
        <taxon>Acaulosporaceae</taxon>
        <taxon>Acaulospora</taxon>
    </lineage>
</organism>
<dbReference type="InterPro" id="IPR000719">
    <property type="entry name" value="Prot_kinase_dom"/>
</dbReference>
<gene>
    <name evidence="3" type="ORF">AMORRO_LOCUS4482</name>
</gene>
<dbReference type="InterPro" id="IPR011990">
    <property type="entry name" value="TPR-like_helical_dom_sf"/>
</dbReference>
<dbReference type="InterPro" id="IPR006597">
    <property type="entry name" value="Sel1-like"/>
</dbReference>
<dbReference type="SUPFAM" id="SSF81901">
    <property type="entry name" value="HCP-like"/>
    <property type="match status" value="1"/>
</dbReference>
<evidence type="ECO:0000256" key="1">
    <source>
        <dbReference type="SAM" id="Coils"/>
    </source>
</evidence>
<dbReference type="Pfam" id="PF08238">
    <property type="entry name" value="Sel1"/>
    <property type="match status" value="2"/>
</dbReference>
<dbReference type="PANTHER" id="PTHR44329">
    <property type="entry name" value="SERINE/THREONINE-PROTEIN KINASE TNNI3K-RELATED"/>
    <property type="match status" value="1"/>
</dbReference>
<dbReference type="Pfam" id="PF07714">
    <property type="entry name" value="PK_Tyr_Ser-Thr"/>
    <property type="match status" value="1"/>
</dbReference>
<comment type="caution">
    <text evidence="3">The sequence shown here is derived from an EMBL/GenBank/DDBJ whole genome shotgun (WGS) entry which is preliminary data.</text>
</comment>
<dbReference type="OrthoDB" id="4062651at2759"/>
<feature type="coiled-coil region" evidence="1">
    <location>
        <begin position="158"/>
        <end position="185"/>
    </location>
</feature>
<dbReference type="InterPro" id="IPR011009">
    <property type="entry name" value="Kinase-like_dom_sf"/>
</dbReference>
<dbReference type="InterPro" id="IPR036537">
    <property type="entry name" value="Adaptor_Cbl_N_dom_sf"/>
</dbReference>
<protein>
    <submittedName>
        <fullName evidence="3">16752_t:CDS:1</fullName>
    </submittedName>
</protein>
<dbReference type="EMBL" id="CAJVPV010002472">
    <property type="protein sequence ID" value="CAG8526903.1"/>
    <property type="molecule type" value="Genomic_DNA"/>
</dbReference>
<dbReference type="Proteomes" id="UP000789342">
    <property type="component" value="Unassembled WGS sequence"/>
</dbReference>
<dbReference type="InterPro" id="IPR001245">
    <property type="entry name" value="Ser-Thr/Tyr_kinase_cat_dom"/>
</dbReference>
<dbReference type="Gene3D" id="1.10.510.10">
    <property type="entry name" value="Transferase(Phosphotransferase) domain 1"/>
    <property type="match status" value="1"/>
</dbReference>
<evidence type="ECO:0000313" key="4">
    <source>
        <dbReference type="Proteomes" id="UP000789342"/>
    </source>
</evidence>
<dbReference type="Gene3D" id="1.20.930.20">
    <property type="entry name" value="Adaptor protein Cbl, N-terminal domain"/>
    <property type="match status" value="1"/>
</dbReference>
<sequence length="619" mass="72168">MSTTTQLFEKADKLFNEILNICDNSIHNEKVFVLLKNRMVHAKKVTGILQKRKPENEKKYDITLNCFVKVLERIKTFAFDISRLSGHNKYLTVNLIRDRYTKVINEFDSVMNELQLIPAFHEERGKNKQDTVCSVVSETMKFINIVEEDTDNTLFQDLVMIKKQLERVENDKVEHNEAYEINSNELTDSLVKKPTDKKGLVKKLYKSNEVACKTITADNNPSKIKIQLSLLRSFRDSPYIIKFFGLSQINNERVMVLEWAELGSLKDVYNKYDIPLDRKIQIALQICRGIVSLNFCGIFHRDIRCQSILLTFKQEPKISNFKHVQKHTDEENKVKHMNMNWMAPEILEKSSSYTPKCEVFSFGMLLWEFAFERIPYMCFRMEKMKAHVLSGKREQIWWGKNIQNIQSKKDYENIIKDYENIIVDAWQADPAIRPSLHDILMRLSCLAGSQDKLADIPKLLTKQGSGIISPIEKGIEEHNNKCAKDAYEFFVNLSLYSDTHTKYRAKYWQGYYLWEGSVESRNREKARELFKEAADGGITEAQLYYAFSLVNQRELKLEKNNRDEFLKYIKMAADNDSPIAQFYLGDLYLNGKLGEKKDIELGKQYLKLAAANVQNREAA</sequence>
<evidence type="ECO:0000313" key="3">
    <source>
        <dbReference type="EMBL" id="CAG8526903.1"/>
    </source>
</evidence>
<proteinExistence type="predicted"/>
<feature type="domain" description="Protein kinase" evidence="2">
    <location>
        <begin position="187"/>
        <end position="446"/>
    </location>
</feature>
<keyword evidence="4" id="KW-1185">Reference proteome</keyword>
<dbReference type="SUPFAM" id="SSF56112">
    <property type="entry name" value="Protein kinase-like (PK-like)"/>
    <property type="match status" value="1"/>
</dbReference>
<dbReference type="SMART" id="SM00671">
    <property type="entry name" value="SEL1"/>
    <property type="match status" value="2"/>
</dbReference>
<dbReference type="AlphaFoldDB" id="A0A9N9AC58"/>
<reference evidence="3" key="1">
    <citation type="submission" date="2021-06" db="EMBL/GenBank/DDBJ databases">
        <authorList>
            <person name="Kallberg Y."/>
            <person name="Tangrot J."/>
            <person name="Rosling A."/>
        </authorList>
    </citation>
    <scope>NUCLEOTIDE SEQUENCE</scope>
    <source>
        <strain evidence="3">CL551</strain>
    </source>
</reference>